<keyword evidence="2" id="KW-1185">Reference proteome</keyword>
<reference evidence="1" key="2">
    <citation type="submission" date="2023-01" db="EMBL/GenBank/DDBJ databases">
        <title>Draft genome sequence of Portibacter lacus strain NBRC 108769.</title>
        <authorList>
            <person name="Sun Q."/>
            <person name="Mori K."/>
        </authorList>
    </citation>
    <scope>NUCLEOTIDE SEQUENCE</scope>
    <source>
        <strain evidence="1">NBRC 108769</strain>
    </source>
</reference>
<evidence type="ECO:0000313" key="2">
    <source>
        <dbReference type="Proteomes" id="UP001156666"/>
    </source>
</evidence>
<dbReference type="Proteomes" id="UP001156666">
    <property type="component" value="Unassembled WGS sequence"/>
</dbReference>
<proteinExistence type="predicted"/>
<gene>
    <name evidence="1" type="ORF">GCM10007940_47420</name>
</gene>
<organism evidence="1 2">
    <name type="scientific">Portibacter lacus</name>
    <dbReference type="NCBI Taxonomy" id="1099794"/>
    <lineage>
        <taxon>Bacteria</taxon>
        <taxon>Pseudomonadati</taxon>
        <taxon>Bacteroidota</taxon>
        <taxon>Saprospiria</taxon>
        <taxon>Saprospirales</taxon>
        <taxon>Haliscomenobacteraceae</taxon>
        <taxon>Portibacter</taxon>
    </lineage>
</organism>
<protein>
    <submittedName>
        <fullName evidence="1">Uncharacterized protein</fullName>
    </submittedName>
</protein>
<sequence>MSDWHLGISYLGNNLWNPGAQVTGQKLLFDRTISRTNRRDQLKIKHRQIFLDANIGFYYDNPTHWSIFNNYQVQYRRVRKKGRYQNLGIGAGALRTLLPETYNVANGTVSKVKYPGNWHFTPMVSIGIGRLWKRRGTNPWRLQVHTMILTNYNVSFTPLLNIEYGYVFGYHSKEIINEI</sequence>
<dbReference type="EMBL" id="BSOH01000037">
    <property type="protein sequence ID" value="GLR20126.1"/>
    <property type="molecule type" value="Genomic_DNA"/>
</dbReference>
<comment type="caution">
    <text evidence="1">The sequence shown here is derived from an EMBL/GenBank/DDBJ whole genome shotgun (WGS) entry which is preliminary data.</text>
</comment>
<reference evidence="1" key="1">
    <citation type="journal article" date="2014" name="Int. J. Syst. Evol. Microbiol.">
        <title>Complete genome sequence of Corynebacterium casei LMG S-19264T (=DSM 44701T), isolated from a smear-ripened cheese.</title>
        <authorList>
            <consortium name="US DOE Joint Genome Institute (JGI-PGF)"/>
            <person name="Walter F."/>
            <person name="Albersmeier A."/>
            <person name="Kalinowski J."/>
            <person name="Ruckert C."/>
        </authorList>
    </citation>
    <scope>NUCLEOTIDE SEQUENCE</scope>
    <source>
        <strain evidence="1">NBRC 108769</strain>
    </source>
</reference>
<accession>A0AA37WFJ8</accession>
<dbReference type="AlphaFoldDB" id="A0AA37WFJ8"/>
<evidence type="ECO:0000313" key="1">
    <source>
        <dbReference type="EMBL" id="GLR20126.1"/>
    </source>
</evidence>
<name>A0AA37WFJ8_9BACT</name>